<proteinExistence type="predicted"/>
<dbReference type="Proteomes" id="UP000199308">
    <property type="component" value="Unassembled WGS sequence"/>
</dbReference>
<feature type="transmembrane region" description="Helical" evidence="1">
    <location>
        <begin position="124"/>
        <end position="142"/>
    </location>
</feature>
<evidence type="ECO:0000313" key="3">
    <source>
        <dbReference type="Proteomes" id="UP000199308"/>
    </source>
</evidence>
<dbReference type="InterPro" id="IPR018688">
    <property type="entry name" value="PpoB2-like"/>
</dbReference>
<keyword evidence="3" id="KW-1185">Reference proteome</keyword>
<dbReference type="STRING" id="349064.SAMN05660429_00908"/>
<keyword evidence="1" id="KW-1133">Transmembrane helix</keyword>
<dbReference type="AlphaFoldDB" id="A0A1I0B2T7"/>
<accession>A0A1I0B2T7</accession>
<protein>
    <submittedName>
        <fullName evidence="2">Predicted metal-binding membrane protein</fullName>
    </submittedName>
</protein>
<dbReference type="EMBL" id="FOHK01000003">
    <property type="protein sequence ID" value="SET01168.1"/>
    <property type="molecule type" value="Genomic_DNA"/>
</dbReference>
<gene>
    <name evidence="2" type="ORF">SAMN05660429_00908</name>
</gene>
<feature type="transmembrane region" description="Helical" evidence="1">
    <location>
        <begin position="7"/>
        <end position="25"/>
    </location>
</feature>
<keyword evidence="1" id="KW-0812">Transmembrane</keyword>
<dbReference type="Pfam" id="PF09948">
    <property type="entry name" value="PpoB2"/>
    <property type="match status" value="1"/>
</dbReference>
<sequence>MESMLRRTFGLTFILLTIYLCWHYMLFGMTMNMEPVSQWQAHDIVMLYVMWAVMMAGMMLPSALPVLLLVQKFNQRQTQAHHRNVPISVFAAGYLLAWCLYSVLVTFLQWGLHHFTLLTPMMDSASQVFSAGIVIVAGFYQFSPLKQRCLQLCRSPMSVVMKGWNNNKLSALSVGFKHGSYCVLCCWFLMALLFVGGVMNISLIIALTLLVILEKTFPNAKAFSYTVGAALIIFGIYLLLQ</sequence>
<organism evidence="2 3">
    <name type="scientific">Thalassotalea agarivorans</name>
    <name type="common">Thalassomonas agarivorans</name>
    <dbReference type="NCBI Taxonomy" id="349064"/>
    <lineage>
        <taxon>Bacteria</taxon>
        <taxon>Pseudomonadati</taxon>
        <taxon>Pseudomonadota</taxon>
        <taxon>Gammaproteobacteria</taxon>
        <taxon>Alteromonadales</taxon>
        <taxon>Colwelliaceae</taxon>
        <taxon>Thalassotalea</taxon>
    </lineage>
</organism>
<feature type="transmembrane region" description="Helical" evidence="1">
    <location>
        <begin position="181"/>
        <end position="210"/>
    </location>
</feature>
<feature type="transmembrane region" description="Helical" evidence="1">
    <location>
        <begin position="45"/>
        <end position="70"/>
    </location>
</feature>
<name>A0A1I0B2T7_THASX</name>
<feature type="transmembrane region" description="Helical" evidence="1">
    <location>
        <begin position="222"/>
        <end position="240"/>
    </location>
</feature>
<feature type="transmembrane region" description="Helical" evidence="1">
    <location>
        <begin position="91"/>
        <end position="112"/>
    </location>
</feature>
<evidence type="ECO:0000256" key="1">
    <source>
        <dbReference type="SAM" id="Phobius"/>
    </source>
</evidence>
<reference evidence="2 3" key="1">
    <citation type="submission" date="2016-10" db="EMBL/GenBank/DDBJ databases">
        <authorList>
            <person name="de Groot N.N."/>
        </authorList>
    </citation>
    <scope>NUCLEOTIDE SEQUENCE [LARGE SCALE GENOMIC DNA]</scope>
    <source>
        <strain evidence="2 3">DSM 19706</strain>
    </source>
</reference>
<evidence type="ECO:0000313" key="2">
    <source>
        <dbReference type="EMBL" id="SET01168.1"/>
    </source>
</evidence>
<keyword evidence="1" id="KW-0472">Membrane</keyword>